<dbReference type="InterPro" id="IPR039425">
    <property type="entry name" value="RNA_pol_sigma-70-like"/>
</dbReference>
<sequence>MMKKSFNNTRSDAVLIELSLAGEKNALESLIKKHQDWIYNIALTFVGDKDEAADITQEVLIKIVTKLGSFKQKSTFRTWVYRIVKNHFLNMKRGKYEANSPTLEQFGQGIDQIPNESLSDYSYEVEDKLLVKEAKISCMKGMLLCLDREQRMIYIIGELFDFTDTIGSEIMEISKENFRIKLHRAKKQLYNFMDNKCGLINKNNPCRCARKTAGFIKMGFVDPINLHFQKNTITTINKVIDKKIDVYKDQIISEYQKLYQEHPFLQSPEKLESIKKLLSSKVIKETFNFD</sequence>
<dbReference type="Pfam" id="PF04542">
    <property type="entry name" value="Sigma70_r2"/>
    <property type="match status" value="1"/>
</dbReference>
<keyword evidence="7" id="KW-1185">Reference proteome</keyword>
<dbReference type="Proteomes" id="UP000315540">
    <property type="component" value="Unassembled WGS sequence"/>
</dbReference>
<organism evidence="6 7">
    <name type="scientific">Aquimarina algicola</name>
    <dbReference type="NCBI Taxonomy" id="2589995"/>
    <lineage>
        <taxon>Bacteria</taxon>
        <taxon>Pseudomonadati</taxon>
        <taxon>Bacteroidota</taxon>
        <taxon>Flavobacteriia</taxon>
        <taxon>Flavobacteriales</taxon>
        <taxon>Flavobacteriaceae</taxon>
        <taxon>Aquimarina</taxon>
    </lineage>
</organism>
<evidence type="ECO:0000256" key="2">
    <source>
        <dbReference type="ARBA" id="ARBA00023082"/>
    </source>
</evidence>
<dbReference type="Gene3D" id="1.10.1740.10">
    <property type="match status" value="1"/>
</dbReference>
<evidence type="ECO:0000313" key="6">
    <source>
        <dbReference type="EMBL" id="TPN86309.1"/>
    </source>
</evidence>
<protein>
    <submittedName>
        <fullName evidence="6">RNA polymerase sigma factor</fullName>
    </submittedName>
</protein>
<dbReference type="PANTHER" id="PTHR43133:SF8">
    <property type="entry name" value="RNA POLYMERASE SIGMA FACTOR HI_1459-RELATED"/>
    <property type="match status" value="1"/>
</dbReference>
<dbReference type="OrthoDB" id="1027298at2"/>
<dbReference type="SUPFAM" id="SSF88946">
    <property type="entry name" value="Sigma2 domain of RNA polymerase sigma factors"/>
    <property type="match status" value="1"/>
</dbReference>
<dbReference type="InterPro" id="IPR007627">
    <property type="entry name" value="RNA_pol_sigma70_r2"/>
</dbReference>
<dbReference type="GO" id="GO:0016987">
    <property type="term" value="F:sigma factor activity"/>
    <property type="evidence" value="ECO:0007669"/>
    <property type="project" value="UniProtKB-KW"/>
</dbReference>
<comment type="caution">
    <text evidence="6">The sequence shown here is derived from an EMBL/GenBank/DDBJ whole genome shotgun (WGS) entry which is preliminary data.</text>
</comment>
<evidence type="ECO:0000256" key="1">
    <source>
        <dbReference type="ARBA" id="ARBA00023015"/>
    </source>
</evidence>
<keyword evidence="3" id="KW-0238">DNA-binding</keyword>
<dbReference type="AlphaFoldDB" id="A0A504JHN3"/>
<dbReference type="GO" id="GO:0006352">
    <property type="term" value="P:DNA-templated transcription initiation"/>
    <property type="evidence" value="ECO:0007669"/>
    <property type="project" value="InterPro"/>
</dbReference>
<feature type="domain" description="RNA polymerase sigma-70 region 2" evidence="5">
    <location>
        <begin position="30"/>
        <end position="94"/>
    </location>
</feature>
<keyword evidence="2" id="KW-0731">Sigma factor</keyword>
<dbReference type="EMBL" id="VFWZ01000003">
    <property type="protein sequence ID" value="TPN86309.1"/>
    <property type="molecule type" value="Genomic_DNA"/>
</dbReference>
<proteinExistence type="predicted"/>
<keyword evidence="1" id="KW-0805">Transcription regulation</keyword>
<evidence type="ECO:0000256" key="4">
    <source>
        <dbReference type="ARBA" id="ARBA00023163"/>
    </source>
</evidence>
<evidence type="ECO:0000259" key="5">
    <source>
        <dbReference type="Pfam" id="PF04542"/>
    </source>
</evidence>
<dbReference type="InterPro" id="IPR013325">
    <property type="entry name" value="RNA_pol_sigma_r2"/>
</dbReference>
<accession>A0A504JHN3</accession>
<evidence type="ECO:0000313" key="7">
    <source>
        <dbReference type="Proteomes" id="UP000315540"/>
    </source>
</evidence>
<reference evidence="6 7" key="1">
    <citation type="submission" date="2019-06" db="EMBL/GenBank/DDBJ databases">
        <authorList>
            <person name="Meng X."/>
        </authorList>
    </citation>
    <scope>NUCLEOTIDE SEQUENCE [LARGE SCALE GENOMIC DNA]</scope>
    <source>
        <strain evidence="6 7">M625</strain>
    </source>
</reference>
<name>A0A504JHN3_9FLAO</name>
<keyword evidence="4" id="KW-0804">Transcription</keyword>
<dbReference type="NCBIfam" id="TIGR02937">
    <property type="entry name" value="sigma70-ECF"/>
    <property type="match status" value="1"/>
</dbReference>
<dbReference type="PANTHER" id="PTHR43133">
    <property type="entry name" value="RNA POLYMERASE ECF-TYPE SIGMA FACTO"/>
    <property type="match status" value="1"/>
</dbReference>
<dbReference type="InterPro" id="IPR014284">
    <property type="entry name" value="RNA_pol_sigma-70_dom"/>
</dbReference>
<gene>
    <name evidence="6" type="ORF">FHK87_13665</name>
</gene>
<evidence type="ECO:0000256" key="3">
    <source>
        <dbReference type="ARBA" id="ARBA00023125"/>
    </source>
</evidence>
<dbReference type="GO" id="GO:0003677">
    <property type="term" value="F:DNA binding"/>
    <property type="evidence" value="ECO:0007669"/>
    <property type="project" value="UniProtKB-KW"/>
</dbReference>